<dbReference type="InterPro" id="IPR027417">
    <property type="entry name" value="P-loop_NTPase"/>
</dbReference>
<organism evidence="3 4">
    <name type="scientific">Pseudomonas fluorescens</name>
    <dbReference type="NCBI Taxonomy" id="294"/>
    <lineage>
        <taxon>Bacteria</taxon>
        <taxon>Pseudomonadati</taxon>
        <taxon>Pseudomonadota</taxon>
        <taxon>Gammaproteobacteria</taxon>
        <taxon>Pseudomonadales</taxon>
        <taxon>Pseudomonadaceae</taxon>
        <taxon>Pseudomonas</taxon>
    </lineage>
</organism>
<dbReference type="OrthoDB" id="8670240at2"/>
<evidence type="ECO:0000259" key="2">
    <source>
        <dbReference type="Pfam" id="PF13476"/>
    </source>
</evidence>
<evidence type="ECO:0000313" key="3">
    <source>
        <dbReference type="EMBL" id="VVO99737.1"/>
    </source>
</evidence>
<dbReference type="Proteomes" id="UP000385207">
    <property type="component" value="Unassembled WGS sequence"/>
</dbReference>
<dbReference type="GO" id="GO:0005524">
    <property type="term" value="F:ATP binding"/>
    <property type="evidence" value="ECO:0007669"/>
    <property type="project" value="InterPro"/>
</dbReference>
<dbReference type="PANTHER" id="PTHR32182:SF0">
    <property type="entry name" value="DNA REPLICATION AND REPAIR PROTEIN RECF"/>
    <property type="match status" value="1"/>
</dbReference>
<dbReference type="GO" id="GO:0016887">
    <property type="term" value="F:ATP hydrolysis activity"/>
    <property type="evidence" value="ECO:0007669"/>
    <property type="project" value="InterPro"/>
</dbReference>
<accession>A0A5E7KK12</accession>
<keyword evidence="1" id="KW-0175">Coiled coil</keyword>
<dbReference type="PANTHER" id="PTHR32182">
    <property type="entry name" value="DNA REPLICATION AND REPAIR PROTEIN RECF"/>
    <property type="match status" value="1"/>
</dbReference>
<proteinExistence type="predicted"/>
<reference evidence="3 4" key="1">
    <citation type="submission" date="2019-09" db="EMBL/GenBank/DDBJ databases">
        <authorList>
            <person name="Chandra G."/>
            <person name="Truman W A."/>
        </authorList>
    </citation>
    <scope>NUCLEOTIDE SEQUENCE [LARGE SCALE GENOMIC DNA]</scope>
    <source>
        <strain evidence="3">PS862</strain>
    </source>
</reference>
<feature type="domain" description="Rad50/SbcC-type AAA" evidence="2">
    <location>
        <begin position="88"/>
        <end position="264"/>
    </location>
</feature>
<protein>
    <recommendedName>
        <fullName evidence="2">Rad50/SbcC-type AAA domain-containing protein</fullName>
    </recommendedName>
</protein>
<dbReference type="RefSeq" id="WP_150784122.1">
    <property type="nucleotide sequence ID" value="NZ_CABVII010000011.1"/>
</dbReference>
<evidence type="ECO:0000256" key="1">
    <source>
        <dbReference type="SAM" id="Coils"/>
    </source>
</evidence>
<dbReference type="AlphaFoldDB" id="A0A5E7KK12"/>
<dbReference type="Pfam" id="PF13476">
    <property type="entry name" value="AAA_23"/>
    <property type="match status" value="1"/>
</dbReference>
<dbReference type="GO" id="GO:0006302">
    <property type="term" value="P:double-strand break repair"/>
    <property type="evidence" value="ECO:0007669"/>
    <property type="project" value="InterPro"/>
</dbReference>
<dbReference type="Gene3D" id="3.40.50.300">
    <property type="entry name" value="P-loop containing nucleotide triphosphate hydrolases"/>
    <property type="match status" value="2"/>
</dbReference>
<name>A0A5E7KK12_PSEFL</name>
<feature type="coiled-coil region" evidence="1">
    <location>
        <begin position="477"/>
        <end position="511"/>
    </location>
</feature>
<sequence length="955" mass="108522">MSQYLLSFARQNLEGRTDAYLVLLWCMYQANQSKGRYSDHIKSHITTASDQLLGRNYQRVAARFKKVLDKRPELDRIPPSGLGALDYLRVKNFRGFGEFGADDKGTFIRFSKLKNIFYAPNGGGKSSLCEAIEICTTGDIKEAARRKTKVKQYIARGETKPQLALLGTNKLKITPSISWSSCFIDRNRLQEFSLLGSKDTGSGESDVLATLFGLEELQEVISRFVRPESFTLKAFMRADQAEALTNLERARTELVQQRSKHRADLQAAISEICQLLGLRPDQDFEIRPKVQRLRKTIDMHIRGAERLRAAKAPVVIPVKGVARTSAIAKRLLNRRTQIETIFLQRASDVNYRAVFEALEAIEQQSEQTCPACLTPLDQVTVNPFERARDQIKALGALEALKQSKLRNDAQVVLWASRIATGISSVKGNVYADVPCPLAMDALEAVLAEFHTATDRSTVAASVLNAFIALCADSTAQIEAYLRACERKRREVDQAEVQAARLDELIELLKKVDESLKRQFDIKTRAETEFKTANNRMLAFMGQRTFLLNDSVDNSHYNQLLKDLEVEYRTLYGDLLGYKLELEKARITGIEAKAAEYYRAINNHDDDHEQIETLAFEKLTESYRIKITNVDGSLLDAFAVLSEGHLRALGLSILLAMAEKNNFPLIVFDDVVNAIDTDHRSNIIDLFFNDTYLRRIQMVVTTHDRLFWERFCIIADRHPQCDQHANHVLSYTNKGIVVIDHAGGFQKKVHVALSVFDVRQALLYCRIWFESMVLEFCIENGVQVTANFNKSQLKKSMYLQVSQEHTFKLVEPFIDYDLSHFNFIKNDLVNWGGQNQEHHAFDEGSLNFVHSKTSGEVLKIYDAIRFLECQLFMDKKKESGERYLAEVNEKLEKSRRKLAGLARAPEEVQKEHQAGLKALEKRSIELTQELQFIERCVVSVADRERAGELPAELPPA</sequence>
<feature type="coiled-coil region" evidence="1">
    <location>
        <begin position="883"/>
        <end position="935"/>
    </location>
</feature>
<dbReference type="SUPFAM" id="SSF52540">
    <property type="entry name" value="P-loop containing nucleoside triphosphate hydrolases"/>
    <property type="match status" value="1"/>
</dbReference>
<dbReference type="InterPro" id="IPR038729">
    <property type="entry name" value="Rad50/SbcC_AAA"/>
</dbReference>
<gene>
    <name evidence="3" type="ORF">PS862_02778</name>
</gene>
<dbReference type="GO" id="GO:0000731">
    <property type="term" value="P:DNA synthesis involved in DNA repair"/>
    <property type="evidence" value="ECO:0007669"/>
    <property type="project" value="TreeGrafter"/>
</dbReference>
<evidence type="ECO:0000313" key="4">
    <source>
        <dbReference type="Proteomes" id="UP000385207"/>
    </source>
</evidence>
<dbReference type="EMBL" id="CABVII010000011">
    <property type="protein sequence ID" value="VVO99737.1"/>
    <property type="molecule type" value="Genomic_DNA"/>
</dbReference>